<evidence type="ECO:0000256" key="2">
    <source>
        <dbReference type="HAMAP-Rule" id="MF_01477"/>
    </source>
</evidence>
<dbReference type="SUPFAM" id="SSF81301">
    <property type="entry name" value="Nucleotidyltransferase"/>
    <property type="match status" value="1"/>
</dbReference>
<comment type="subunit">
    <text evidence="2">Interacts with ribosomal protein uL14 (rplN).</text>
</comment>
<comment type="similarity">
    <text evidence="1 2">Belongs to the Iojap/RsfS family.</text>
</comment>
<dbReference type="PANTHER" id="PTHR21043">
    <property type="entry name" value="IOJAP SUPERFAMILY ORTHOLOG"/>
    <property type="match status" value="1"/>
</dbReference>
<comment type="caution">
    <text evidence="3">The sequence shown here is derived from an EMBL/GenBank/DDBJ whole genome shotgun (WGS) entry which is preliminary data.</text>
</comment>
<protein>
    <recommendedName>
        <fullName evidence="2">Ribosomal silencing factor RsfS</fullName>
    </recommendedName>
</protein>
<dbReference type="GO" id="GO:0042256">
    <property type="term" value="P:cytosolic ribosome assembly"/>
    <property type="evidence" value="ECO:0007669"/>
    <property type="project" value="UniProtKB-UniRule"/>
</dbReference>
<dbReference type="InterPro" id="IPR004394">
    <property type="entry name" value="Iojap/RsfS/C7orf30"/>
</dbReference>
<evidence type="ECO:0000313" key="3">
    <source>
        <dbReference type="EMBL" id="TSJ79363.1"/>
    </source>
</evidence>
<keyword evidence="2" id="KW-0678">Repressor</keyword>
<dbReference type="Gene3D" id="3.30.460.10">
    <property type="entry name" value="Beta Polymerase, domain 2"/>
    <property type="match status" value="1"/>
</dbReference>
<keyword evidence="2" id="KW-0810">Translation regulation</keyword>
<dbReference type="GO" id="GO:0090071">
    <property type="term" value="P:negative regulation of ribosome biogenesis"/>
    <property type="evidence" value="ECO:0007669"/>
    <property type="project" value="UniProtKB-UniRule"/>
</dbReference>
<evidence type="ECO:0000256" key="1">
    <source>
        <dbReference type="ARBA" id="ARBA00010574"/>
    </source>
</evidence>
<sequence length="178" mass="19527">MSNTLPSDSTFLLLKQLVRALDEKKVGDLRVLKVSAKSTITDYIVLATGNSEPHLRALRIEVERVLDEVKHPIAGMEVGTYGSGWTVVDAYQIMTHLFTPEQRANYALEKLWKDAEVLNVAALVAQPKVDKPAAKKAVKKKAVVKKTASKTKVSVKKAPAKKKTVTVAKKPVAKKKAK</sequence>
<dbReference type="InterPro" id="IPR043519">
    <property type="entry name" value="NT_sf"/>
</dbReference>
<reference evidence="3 4" key="1">
    <citation type="submission" date="2019-07" db="EMBL/GenBank/DDBJ databases">
        <title>Description of 53C-WASEF.</title>
        <authorList>
            <person name="Pitt A."/>
            <person name="Hahn M.W."/>
        </authorList>
    </citation>
    <scope>NUCLEOTIDE SEQUENCE [LARGE SCALE GENOMIC DNA]</scope>
    <source>
        <strain evidence="3 4">53C-WASEF</strain>
    </source>
</reference>
<dbReference type="AlphaFoldDB" id="A0A556QRW8"/>
<dbReference type="Pfam" id="PF02410">
    <property type="entry name" value="RsfS"/>
    <property type="match status" value="1"/>
</dbReference>
<organism evidence="3 4">
    <name type="scientific">Rariglobus hedericola</name>
    <dbReference type="NCBI Taxonomy" id="2597822"/>
    <lineage>
        <taxon>Bacteria</taxon>
        <taxon>Pseudomonadati</taxon>
        <taxon>Verrucomicrobiota</taxon>
        <taxon>Opitutia</taxon>
        <taxon>Opitutales</taxon>
        <taxon>Opitutaceae</taxon>
        <taxon>Rariglobus</taxon>
    </lineage>
</organism>
<evidence type="ECO:0000313" key="4">
    <source>
        <dbReference type="Proteomes" id="UP000315648"/>
    </source>
</evidence>
<dbReference type="OrthoDB" id="9793681at2"/>
<dbReference type="GO" id="GO:0005737">
    <property type="term" value="C:cytoplasm"/>
    <property type="evidence" value="ECO:0007669"/>
    <property type="project" value="UniProtKB-SubCell"/>
</dbReference>
<name>A0A556QRW8_9BACT</name>
<comment type="function">
    <text evidence="2">Functions as a ribosomal silencing factor. Interacts with ribosomal protein uL14 (rplN), blocking formation of intersubunit bridge B8. Prevents association of the 30S and 50S ribosomal subunits and the formation of functional ribosomes, thus repressing translation.</text>
</comment>
<dbReference type="GO" id="GO:0043023">
    <property type="term" value="F:ribosomal large subunit binding"/>
    <property type="evidence" value="ECO:0007669"/>
    <property type="project" value="TreeGrafter"/>
</dbReference>
<gene>
    <name evidence="2 3" type="primary">rsfS</name>
    <name evidence="3" type="ORF">FPL22_08755</name>
</gene>
<dbReference type="PANTHER" id="PTHR21043:SF0">
    <property type="entry name" value="MITOCHONDRIAL ASSEMBLY OF RIBOSOMAL LARGE SUBUNIT PROTEIN 1"/>
    <property type="match status" value="1"/>
</dbReference>
<dbReference type="RefSeq" id="WP_144229844.1">
    <property type="nucleotide sequence ID" value="NZ_CBCRVV010000007.1"/>
</dbReference>
<dbReference type="EMBL" id="VMBG01000001">
    <property type="protein sequence ID" value="TSJ79363.1"/>
    <property type="molecule type" value="Genomic_DNA"/>
</dbReference>
<comment type="subcellular location">
    <subcellularLocation>
        <location evidence="2">Cytoplasm</location>
    </subcellularLocation>
</comment>
<dbReference type="GO" id="GO:0017148">
    <property type="term" value="P:negative regulation of translation"/>
    <property type="evidence" value="ECO:0007669"/>
    <property type="project" value="UniProtKB-UniRule"/>
</dbReference>
<keyword evidence="2" id="KW-0963">Cytoplasm</keyword>
<keyword evidence="4" id="KW-1185">Reference proteome</keyword>
<proteinExistence type="inferred from homology"/>
<dbReference type="Proteomes" id="UP000315648">
    <property type="component" value="Unassembled WGS sequence"/>
</dbReference>
<dbReference type="NCBIfam" id="TIGR00090">
    <property type="entry name" value="rsfS_iojap_ybeB"/>
    <property type="match status" value="1"/>
</dbReference>
<dbReference type="HAMAP" id="MF_01477">
    <property type="entry name" value="Iojap_RsfS"/>
    <property type="match status" value="1"/>
</dbReference>
<accession>A0A556QRW8</accession>